<proteinExistence type="predicted"/>
<reference evidence="1" key="1">
    <citation type="submission" date="2023-04" db="EMBL/GenBank/DDBJ databases">
        <title>A chromosome-level genome assembly of the parasitoid wasp Eretmocerus hayati.</title>
        <authorList>
            <person name="Zhong Y."/>
            <person name="Liu S."/>
            <person name="Liu Y."/>
        </authorList>
    </citation>
    <scope>NUCLEOTIDE SEQUENCE</scope>
    <source>
        <strain evidence="1">ZJU_SS_LIU_2023</strain>
    </source>
</reference>
<keyword evidence="2" id="KW-1185">Reference proteome</keyword>
<protein>
    <submittedName>
        <fullName evidence="1">Uncharacterized protein</fullName>
    </submittedName>
</protein>
<name>A0ACC2N6R3_9HYME</name>
<evidence type="ECO:0000313" key="2">
    <source>
        <dbReference type="Proteomes" id="UP001239111"/>
    </source>
</evidence>
<comment type="caution">
    <text evidence="1">The sequence shown here is derived from an EMBL/GenBank/DDBJ whole genome shotgun (WGS) entry which is preliminary data.</text>
</comment>
<dbReference type="Proteomes" id="UP001239111">
    <property type="component" value="Chromosome 4"/>
</dbReference>
<gene>
    <name evidence="1" type="ORF">QAD02_008070</name>
</gene>
<evidence type="ECO:0000313" key="1">
    <source>
        <dbReference type="EMBL" id="KAJ8666408.1"/>
    </source>
</evidence>
<sequence length="466" mass="54067">MTGIYMMLMNLPPYLRSKIDNVELIMMCKKSTMKKHGWKKVLHFDGMELDLIHDTLEDLKRLEVDGIEVIINNESFKFKGSLIAGVGDNLGQHEIAEMSPESYRECALEAERTGTMVKGVRSLSCYDSSLHHVKVCGPGLPSCIDHDLFGGIVPKDMYLMITYFVRKRWFKYGLLNYRLNDFKFDYDPSICIPEIEANRSKKLVDTSSQMRRLMIIFPVAMEDHVKNEEDPVWKMLLVLRDVCCYANAPGCSNEQLCVFRDHLTEYLELRLELFKNIPILRKHEFLMHLVQQIYHFGPMESLYTRRFESKHKYFKRIIAILQNFKNVPLFLAKKHELYQCSFTNQFASLAEAPKKVEYNPETMIALKVWSCDRSIKRAVLISRELTTWTVLKEATKKLGYHGVQLVLEGDGTVIDDDQILQYFKDQIFISLKDAEEWSPPIYRSPTASSTMTDSPPYSPISVEKDS</sequence>
<organism evidence="1 2">
    <name type="scientific">Eretmocerus hayati</name>
    <dbReference type="NCBI Taxonomy" id="131215"/>
    <lineage>
        <taxon>Eukaryota</taxon>
        <taxon>Metazoa</taxon>
        <taxon>Ecdysozoa</taxon>
        <taxon>Arthropoda</taxon>
        <taxon>Hexapoda</taxon>
        <taxon>Insecta</taxon>
        <taxon>Pterygota</taxon>
        <taxon>Neoptera</taxon>
        <taxon>Endopterygota</taxon>
        <taxon>Hymenoptera</taxon>
        <taxon>Apocrita</taxon>
        <taxon>Proctotrupomorpha</taxon>
        <taxon>Chalcidoidea</taxon>
        <taxon>Aphelinidae</taxon>
        <taxon>Aphelininae</taxon>
        <taxon>Eretmocerus</taxon>
    </lineage>
</organism>
<accession>A0ACC2N6R3</accession>
<dbReference type="EMBL" id="CM056744">
    <property type="protein sequence ID" value="KAJ8666408.1"/>
    <property type="molecule type" value="Genomic_DNA"/>
</dbReference>